<feature type="compositionally biased region" description="Gly residues" evidence="3">
    <location>
        <begin position="18"/>
        <end position="28"/>
    </location>
</feature>
<reference evidence="5" key="1">
    <citation type="submission" date="2022-01" db="EMBL/GenBank/DDBJ databases">
        <authorList>
            <person name="King R."/>
        </authorList>
    </citation>
    <scope>NUCLEOTIDE SEQUENCE</scope>
</reference>
<feature type="compositionally biased region" description="Basic and acidic residues" evidence="3">
    <location>
        <begin position="282"/>
        <end position="296"/>
    </location>
</feature>
<feature type="domain" description="RRM" evidence="4">
    <location>
        <begin position="37"/>
        <end position="114"/>
    </location>
</feature>
<keyword evidence="6" id="KW-1185">Reference proteome</keyword>
<dbReference type="GO" id="GO:0003723">
    <property type="term" value="F:RNA binding"/>
    <property type="evidence" value="ECO:0007669"/>
    <property type="project" value="UniProtKB-UniRule"/>
</dbReference>
<dbReference type="PANTHER" id="PTHR23236:SF11">
    <property type="entry name" value="EUKARYOTIC TRANSLATION INITIATION FACTOR 4H"/>
    <property type="match status" value="1"/>
</dbReference>
<dbReference type="PROSITE" id="PS50102">
    <property type="entry name" value="RRM"/>
    <property type="match status" value="1"/>
</dbReference>
<keyword evidence="1 2" id="KW-0694">RNA-binding</keyword>
<feature type="compositionally biased region" description="Gly residues" evidence="3">
    <location>
        <begin position="200"/>
        <end position="229"/>
    </location>
</feature>
<dbReference type="SMART" id="SM00360">
    <property type="entry name" value="RRM"/>
    <property type="match status" value="1"/>
</dbReference>
<dbReference type="InterPro" id="IPR000504">
    <property type="entry name" value="RRM_dom"/>
</dbReference>
<dbReference type="PANTHER" id="PTHR23236">
    <property type="entry name" value="EUKARYOTIC TRANSLATION INITIATION FACTOR 4B/4H"/>
    <property type="match status" value="1"/>
</dbReference>
<dbReference type="InterPro" id="IPR012677">
    <property type="entry name" value="Nucleotide-bd_a/b_plait_sf"/>
</dbReference>
<dbReference type="OrthoDB" id="48651at2759"/>
<dbReference type="EMBL" id="OU900097">
    <property type="protein sequence ID" value="CAG9861312.1"/>
    <property type="molecule type" value="Genomic_DNA"/>
</dbReference>
<dbReference type="FunFam" id="3.30.70.330:FF:000414">
    <property type="entry name" value="Eukaryotic translation initiation factor 4H"/>
    <property type="match status" value="1"/>
</dbReference>
<feature type="region of interest" description="Disordered" evidence="3">
    <location>
        <begin position="1"/>
        <end position="38"/>
    </location>
</feature>
<evidence type="ECO:0000256" key="2">
    <source>
        <dbReference type="PROSITE-ProRule" id="PRU00176"/>
    </source>
</evidence>
<dbReference type="Proteomes" id="UP001153712">
    <property type="component" value="Chromosome 4"/>
</dbReference>
<sequence>MAGRSGYDDRDNRDYGRSRGGGGGGGGRKPLPTEPPFTAYIGNLPPGVIQGDINVVFESLSVKNIRLVKDKETDRFKGFGYVEFETLDDLEQAIGMNGAIEIDKYIVKIDVADGKRNDRGGGFDKGGRGRGGRGGGNPGGFRGGDRFGSDDFEGRGPPRGNFNDRDRGGHRGNYGNFGGGNDEGPRGGDWNHGRNRGSNNAGGFGVGGGPGGGPGAGAGPGAGNPGGGRPRPDRRSFSEDLPNPAPDTSGRPKLKLLPRTVKDPVNAIVESERSVSIFGGGKPREEKPPTSDAKND</sequence>
<feature type="compositionally biased region" description="Basic and acidic residues" evidence="3">
    <location>
        <begin position="1"/>
        <end position="17"/>
    </location>
</feature>
<protein>
    <recommendedName>
        <fullName evidence="4">RRM domain-containing protein</fullName>
    </recommendedName>
</protein>
<feature type="compositionally biased region" description="Basic and acidic residues" evidence="3">
    <location>
        <begin position="116"/>
        <end position="127"/>
    </location>
</feature>
<gene>
    <name evidence="5" type="ORF">PHYEVI_LOCUS7654</name>
</gene>
<dbReference type="InterPro" id="IPR035979">
    <property type="entry name" value="RBD_domain_sf"/>
</dbReference>
<dbReference type="AlphaFoldDB" id="A0A9N9TN32"/>
<feature type="compositionally biased region" description="Gly residues" evidence="3">
    <location>
        <begin position="132"/>
        <end position="142"/>
    </location>
</feature>
<evidence type="ECO:0000313" key="5">
    <source>
        <dbReference type="EMBL" id="CAG9861312.1"/>
    </source>
</evidence>
<feature type="region of interest" description="Disordered" evidence="3">
    <location>
        <begin position="116"/>
        <end position="296"/>
    </location>
</feature>
<evidence type="ECO:0000259" key="4">
    <source>
        <dbReference type="PROSITE" id="PS50102"/>
    </source>
</evidence>
<feature type="compositionally biased region" description="Basic and acidic residues" evidence="3">
    <location>
        <begin position="183"/>
        <end position="192"/>
    </location>
</feature>
<evidence type="ECO:0000313" key="6">
    <source>
        <dbReference type="Proteomes" id="UP001153712"/>
    </source>
</evidence>
<evidence type="ECO:0000256" key="3">
    <source>
        <dbReference type="SAM" id="MobiDB-lite"/>
    </source>
</evidence>
<name>A0A9N9TN32_PHYSR</name>
<organism evidence="5 6">
    <name type="scientific">Phyllotreta striolata</name>
    <name type="common">Striped flea beetle</name>
    <name type="synonym">Crioceris striolata</name>
    <dbReference type="NCBI Taxonomy" id="444603"/>
    <lineage>
        <taxon>Eukaryota</taxon>
        <taxon>Metazoa</taxon>
        <taxon>Ecdysozoa</taxon>
        <taxon>Arthropoda</taxon>
        <taxon>Hexapoda</taxon>
        <taxon>Insecta</taxon>
        <taxon>Pterygota</taxon>
        <taxon>Neoptera</taxon>
        <taxon>Endopterygota</taxon>
        <taxon>Coleoptera</taxon>
        <taxon>Polyphaga</taxon>
        <taxon>Cucujiformia</taxon>
        <taxon>Chrysomeloidea</taxon>
        <taxon>Chrysomelidae</taxon>
        <taxon>Galerucinae</taxon>
        <taxon>Alticini</taxon>
        <taxon>Phyllotreta</taxon>
    </lineage>
</organism>
<dbReference type="Pfam" id="PF00076">
    <property type="entry name" value="RRM_1"/>
    <property type="match status" value="1"/>
</dbReference>
<proteinExistence type="predicted"/>
<evidence type="ECO:0000256" key="1">
    <source>
        <dbReference type="ARBA" id="ARBA00022884"/>
    </source>
</evidence>
<dbReference type="Gene3D" id="3.30.70.330">
    <property type="match status" value="1"/>
</dbReference>
<feature type="compositionally biased region" description="Gly residues" evidence="3">
    <location>
        <begin position="171"/>
        <end position="182"/>
    </location>
</feature>
<accession>A0A9N9TN32</accession>
<feature type="compositionally biased region" description="Basic and acidic residues" evidence="3">
    <location>
        <begin position="143"/>
        <end position="169"/>
    </location>
</feature>
<dbReference type="SUPFAM" id="SSF54928">
    <property type="entry name" value="RNA-binding domain, RBD"/>
    <property type="match status" value="1"/>
</dbReference>